<reference evidence="2" key="2">
    <citation type="journal article" date="2021" name="PeerJ">
        <title>Extensive microbial diversity within the chicken gut microbiome revealed by metagenomics and culture.</title>
        <authorList>
            <person name="Gilroy R."/>
            <person name="Ravi A."/>
            <person name="Getino M."/>
            <person name="Pursley I."/>
            <person name="Horton D.L."/>
            <person name="Alikhan N.F."/>
            <person name="Baker D."/>
            <person name="Gharbi K."/>
            <person name="Hall N."/>
            <person name="Watson M."/>
            <person name="Adriaenssens E.M."/>
            <person name="Foster-Nyarko E."/>
            <person name="Jarju S."/>
            <person name="Secka A."/>
            <person name="Antonio M."/>
            <person name="Oren A."/>
            <person name="Chaudhuri R.R."/>
            <person name="La Ragione R."/>
            <person name="Hildebrand F."/>
            <person name="Pallen M.J."/>
        </authorList>
    </citation>
    <scope>NUCLEOTIDE SEQUENCE</scope>
    <source>
        <strain evidence="2">D3-1215</strain>
    </source>
</reference>
<dbReference type="Proteomes" id="UP000823637">
    <property type="component" value="Unassembled WGS sequence"/>
</dbReference>
<sequence>MRKFVTYSIIIIGSLLFAACEGPQGPRGPEGPQGPPGESVPPDGWRVDEFIVYSSDWQLYGNPGEYGSYYYYIWEDETMTEWIFDLGLVSVYLFNEDDRGVVQRPLPDVSFIQDDLGDFTQLFGYDISYDYDRGIGTVGVYVFYSDYQTTVRPADQTFRVVKEWWNE</sequence>
<comment type="caution">
    <text evidence="2">The sequence shown here is derived from an EMBL/GenBank/DDBJ whole genome shotgun (WGS) entry which is preliminary data.</text>
</comment>
<evidence type="ECO:0000313" key="3">
    <source>
        <dbReference type="Proteomes" id="UP000823637"/>
    </source>
</evidence>
<protein>
    <recommendedName>
        <fullName evidence="4">Collagen-like protein</fullName>
    </recommendedName>
</protein>
<gene>
    <name evidence="2" type="ORF">IAC32_07415</name>
</gene>
<accession>A0A9D9HE79</accession>
<keyword evidence="1" id="KW-0732">Signal</keyword>
<name>A0A9D9HE79_9BACT</name>
<dbReference type="AlphaFoldDB" id="A0A9D9HE79"/>
<evidence type="ECO:0000256" key="1">
    <source>
        <dbReference type="SAM" id="SignalP"/>
    </source>
</evidence>
<organism evidence="2 3">
    <name type="scientific">Candidatus Enterocola intestinipullorum</name>
    <dbReference type="NCBI Taxonomy" id="2840783"/>
    <lineage>
        <taxon>Bacteria</taxon>
        <taxon>Pseudomonadati</taxon>
        <taxon>Bacteroidota</taxon>
        <taxon>Bacteroidia</taxon>
        <taxon>Bacteroidales</taxon>
        <taxon>Candidatus Enterocola</taxon>
    </lineage>
</organism>
<evidence type="ECO:0000313" key="2">
    <source>
        <dbReference type="EMBL" id="MBO8447554.1"/>
    </source>
</evidence>
<reference evidence="2" key="1">
    <citation type="submission" date="2020-10" db="EMBL/GenBank/DDBJ databases">
        <authorList>
            <person name="Gilroy R."/>
        </authorList>
    </citation>
    <scope>NUCLEOTIDE SEQUENCE</scope>
    <source>
        <strain evidence="2">D3-1215</strain>
    </source>
</reference>
<proteinExistence type="predicted"/>
<evidence type="ECO:0008006" key="4">
    <source>
        <dbReference type="Google" id="ProtNLM"/>
    </source>
</evidence>
<dbReference type="EMBL" id="JADIMR010000110">
    <property type="protein sequence ID" value="MBO8447554.1"/>
    <property type="molecule type" value="Genomic_DNA"/>
</dbReference>
<dbReference type="PROSITE" id="PS51257">
    <property type="entry name" value="PROKAR_LIPOPROTEIN"/>
    <property type="match status" value="1"/>
</dbReference>
<feature type="signal peptide" evidence="1">
    <location>
        <begin position="1"/>
        <end position="18"/>
    </location>
</feature>
<feature type="chain" id="PRO_5038911846" description="Collagen-like protein" evidence="1">
    <location>
        <begin position="19"/>
        <end position="167"/>
    </location>
</feature>